<comment type="similarity">
    <text evidence="3">Belongs to the HARBI1 family.</text>
</comment>
<comment type="subcellular location">
    <subcellularLocation>
        <location evidence="2">Nucleus</location>
    </subcellularLocation>
</comment>
<keyword evidence="9" id="KW-1185">Reference proteome</keyword>
<dbReference type="Proteomes" id="UP001152795">
    <property type="component" value="Unassembled WGS sequence"/>
</dbReference>
<dbReference type="AlphaFoldDB" id="A0A6S7GT74"/>
<evidence type="ECO:0000256" key="3">
    <source>
        <dbReference type="ARBA" id="ARBA00006958"/>
    </source>
</evidence>
<evidence type="ECO:0000256" key="4">
    <source>
        <dbReference type="ARBA" id="ARBA00022722"/>
    </source>
</evidence>
<dbReference type="InterPro" id="IPR045249">
    <property type="entry name" value="HARBI1-like"/>
</dbReference>
<evidence type="ECO:0000256" key="2">
    <source>
        <dbReference type="ARBA" id="ARBA00004123"/>
    </source>
</evidence>
<evidence type="ECO:0000256" key="1">
    <source>
        <dbReference type="ARBA" id="ARBA00001968"/>
    </source>
</evidence>
<keyword evidence="4" id="KW-0540">Nuclease</keyword>
<reference evidence="8" key="1">
    <citation type="submission" date="2020-04" db="EMBL/GenBank/DDBJ databases">
        <authorList>
            <person name="Alioto T."/>
            <person name="Alioto T."/>
            <person name="Gomez Garrido J."/>
        </authorList>
    </citation>
    <scope>NUCLEOTIDE SEQUENCE</scope>
    <source>
        <strain evidence="8">A484AB</strain>
    </source>
</reference>
<keyword evidence="6" id="KW-0378">Hydrolase</keyword>
<name>A0A6S7GT74_PARCT</name>
<evidence type="ECO:0000256" key="7">
    <source>
        <dbReference type="ARBA" id="ARBA00023242"/>
    </source>
</evidence>
<keyword evidence="7" id="KW-0539">Nucleus</keyword>
<organism evidence="8 9">
    <name type="scientific">Paramuricea clavata</name>
    <name type="common">Red gorgonian</name>
    <name type="synonym">Violescent sea-whip</name>
    <dbReference type="NCBI Taxonomy" id="317549"/>
    <lineage>
        <taxon>Eukaryota</taxon>
        <taxon>Metazoa</taxon>
        <taxon>Cnidaria</taxon>
        <taxon>Anthozoa</taxon>
        <taxon>Octocorallia</taxon>
        <taxon>Malacalcyonacea</taxon>
        <taxon>Plexauridae</taxon>
        <taxon>Paramuricea</taxon>
    </lineage>
</organism>
<dbReference type="OrthoDB" id="1681765at2759"/>
<protein>
    <submittedName>
        <fullName evidence="8">Uncharacterized protein</fullName>
    </submittedName>
</protein>
<sequence>MAAVNKRYFLKVLLLLSLRLCIRSRADKYKKRFWVRKIYQERCEKGEYHLLVREMMLFDQEFFTNRFRMTPSTFEKLLTWVGPYLQKKSTVMRDPIAPSERLALTLRYLTTGDAQVTIGASYRISPTTTGRIIHKTCQVIWDVLKKQGFLELPQNKEQWKKISQDFNNYWNYPHALGAIDGKHIVIQAPPRAGSDFLIIKKLSIVLMGVCDAHYKFILVDVGDSGRQSDGSVYNNCYLGYAIENNLLNLPDSEKITSNCDIDLPYVLLGDDAFGLKTFMMKPYPGATSDISQRIFNYRLSRGRRTIENTFRILASRFRVFRRPINCHVDCVIEITKAAIALHNFLISSRSPREIHSYCPPMVLPQESGDRGMVGIRRTFSNNYSNDARIVRGFRKFFSAEERCVSWQIDSVTRTTLNQDKDKC</sequence>
<dbReference type="GO" id="GO:0046872">
    <property type="term" value="F:metal ion binding"/>
    <property type="evidence" value="ECO:0007669"/>
    <property type="project" value="UniProtKB-KW"/>
</dbReference>
<dbReference type="GO" id="GO:0004518">
    <property type="term" value="F:nuclease activity"/>
    <property type="evidence" value="ECO:0007669"/>
    <property type="project" value="UniProtKB-KW"/>
</dbReference>
<dbReference type="InterPro" id="IPR027806">
    <property type="entry name" value="HARBI1_dom"/>
</dbReference>
<gene>
    <name evidence="8" type="ORF">PACLA_8A076644</name>
</gene>
<dbReference type="PANTHER" id="PTHR22930">
    <property type="match status" value="1"/>
</dbReference>
<evidence type="ECO:0000256" key="6">
    <source>
        <dbReference type="ARBA" id="ARBA00022801"/>
    </source>
</evidence>
<proteinExistence type="inferred from homology"/>
<evidence type="ECO:0000256" key="5">
    <source>
        <dbReference type="ARBA" id="ARBA00022723"/>
    </source>
</evidence>
<dbReference type="GO" id="GO:0005634">
    <property type="term" value="C:nucleus"/>
    <property type="evidence" value="ECO:0007669"/>
    <property type="project" value="UniProtKB-SubCell"/>
</dbReference>
<dbReference type="PANTHER" id="PTHR22930:SF269">
    <property type="entry name" value="NUCLEASE HARBI1-LIKE PROTEIN"/>
    <property type="match status" value="1"/>
</dbReference>
<dbReference type="Pfam" id="PF13359">
    <property type="entry name" value="DDE_Tnp_4"/>
    <property type="match status" value="1"/>
</dbReference>
<keyword evidence="5" id="KW-0479">Metal-binding</keyword>
<evidence type="ECO:0000313" key="8">
    <source>
        <dbReference type="EMBL" id="CAB3989267.1"/>
    </source>
</evidence>
<evidence type="ECO:0000313" key="9">
    <source>
        <dbReference type="Proteomes" id="UP001152795"/>
    </source>
</evidence>
<dbReference type="EMBL" id="CACRXK020001454">
    <property type="protein sequence ID" value="CAB3989267.1"/>
    <property type="molecule type" value="Genomic_DNA"/>
</dbReference>
<accession>A0A6S7GT74</accession>
<comment type="cofactor">
    <cofactor evidence="1">
        <name>a divalent metal cation</name>
        <dbReference type="ChEBI" id="CHEBI:60240"/>
    </cofactor>
</comment>
<dbReference type="GO" id="GO:0016787">
    <property type="term" value="F:hydrolase activity"/>
    <property type="evidence" value="ECO:0007669"/>
    <property type="project" value="UniProtKB-KW"/>
</dbReference>
<comment type="caution">
    <text evidence="8">The sequence shown here is derived from an EMBL/GenBank/DDBJ whole genome shotgun (WGS) entry which is preliminary data.</text>
</comment>